<organism evidence="2 3">
    <name type="scientific">Drosophila yakuba</name>
    <name type="common">Fruit fly</name>
    <dbReference type="NCBI Taxonomy" id="7245"/>
    <lineage>
        <taxon>Eukaryota</taxon>
        <taxon>Metazoa</taxon>
        <taxon>Ecdysozoa</taxon>
        <taxon>Arthropoda</taxon>
        <taxon>Hexapoda</taxon>
        <taxon>Insecta</taxon>
        <taxon>Pterygota</taxon>
        <taxon>Neoptera</taxon>
        <taxon>Endopterygota</taxon>
        <taxon>Diptera</taxon>
        <taxon>Brachycera</taxon>
        <taxon>Muscomorpha</taxon>
        <taxon>Ephydroidea</taxon>
        <taxon>Drosophilidae</taxon>
        <taxon>Drosophila</taxon>
        <taxon>Sophophora</taxon>
    </lineage>
</organism>
<protein>
    <submittedName>
        <fullName evidence="2">Uncharacterized protein, isoform A</fullName>
    </submittedName>
</protein>
<dbReference type="KEGG" id="dya:Dyak_GE29062"/>
<evidence type="ECO:0000256" key="1">
    <source>
        <dbReference type="SAM" id="MobiDB-lite"/>
    </source>
</evidence>
<sequence>MFCYRLAIANSSPPILRHGNDCSVRQWFCRSEKLMALSPNRTRQLRQRARQKETKNKEPMKSGGFYLDFDCNLGKPDRRPISASNRFPATAAVNGCKQIEND</sequence>
<feature type="region of interest" description="Disordered" evidence="1">
    <location>
        <begin position="41"/>
        <end position="61"/>
    </location>
</feature>
<proteinExistence type="predicted"/>
<name>A0A0R1DMT5_DROYA</name>
<reference evidence="2 3" key="2">
    <citation type="journal article" date="2007" name="PLoS Biol.">
        <title>Principles of genome evolution in the Drosophila melanogaster species group.</title>
        <authorList>
            <person name="Ranz J.M."/>
            <person name="Maurin D."/>
            <person name="Chan Y.S."/>
            <person name="von Grotthuss M."/>
            <person name="Hillier L.W."/>
            <person name="Roote J."/>
            <person name="Ashburner M."/>
            <person name="Bergman C.M."/>
        </authorList>
    </citation>
    <scope>NUCLEOTIDE SEQUENCE [LARGE SCALE GENOMIC DNA]</scope>
    <source>
        <strain evidence="3">Tai18E2 / Tucson 14021-0261.01</strain>
    </source>
</reference>
<gene>
    <name evidence="2" type="primary">Dyak\GE29062</name>
    <name evidence="2" type="synonym">GE29062</name>
    <name evidence="2" type="ORF">Dyak_GE29062</name>
</gene>
<evidence type="ECO:0000313" key="3">
    <source>
        <dbReference type="Proteomes" id="UP000002282"/>
    </source>
</evidence>
<dbReference type="Proteomes" id="UP000002282">
    <property type="component" value="Chromosome 2L"/>
</dbReference>
<dbReference type="AlphaFoldDB" id="A0A0R1DMT5"/>
<evidence type="ECO:0000313" key="2">
    <source>
        <dbReference type="EMBL" id="KRJ98655.1"/>
    </source>
</evidence>
<accession>A0A0R1DMT5</accession>
<keyword evidence="3" id="KW-1185">Reference proteome</keyword>
<feature type="compositionally biased region" description="Basic and acidic residues" evidence="1">
    <location>
        <begin position="50"/>
        <end position="60"/>
    </location>
</feature>
<dbReference type="EMBL" id="CM000157">
    <property type="protein sequence ID" value="KRJ98655.1"/>
    <property type="molecule type" value="Genomic_DNA"/>
</dbReference>
<reference evidence="2 3" key="1">
    <citation type="journal article" date="2007" name="Nature">
        <title>Evolution of genes and genomes on the Drosophila phylogeny.</title>
        <authorList>
            <consortium name="Drosophila 12 Genomes Consortium"/>
            <person name="Clark A.G."/>
            <person name="Eisen M.B."/>
            <person name="Smith D.R."/>
            <person name="Bergman C.M."/>
            <person name="Oliver B."/>
            <person name="Markow T.A."/>
            <person name="Kaufman T.C."/>
            <person name="Kellis M."/>
            <person name="Gelbart W."/>
            <person name="Iyer V.N."/>
            <person name="Pollard D.A."/>
            <person name="Sackton T.B."/>
            <person name="Larracuente A.M."/>
            <person name="Singh N.D."/>
            <person name="Abad J.P."/>
            <person name="Abt D.N."/>
            <person name="Adryan B."/>
            <person name="Aguade M."/>
            <person name="Akashi H."/>
            <person name="Anderson W.W."/>
            <person name="Aquadro C.F."/>
            <person name="Ardell D.H."/>
            <person name="Arguello R."/>
            <person name="Artieri C.G."/>
            <person name="Barbash D.A."/>
            <person name="Barker D."/>
            <person name="Barsanti P."/>
            <person name="Batterham P."/>
            <person name="Batzoglou S."/>
            <person name="Begun D."/>
            <person name="Bhutkar A."/>
            <person name="Blanco E."/>
            <person name="Bosak S.A."/>
            <person name="Bradley R.K."/>
            <person name="Brand A.D."/>
            <person name="Brent M.R."/>
            <person name="Brooks A.N."/>
            <person name="Brown R.H."/>
            <person name="Butlin R.K."/>
            <person name="Caggese C."/>
            <person name="Calvi B.R."/>
            <person name="Bernardo de Carvalho A."/>
            <person name="Caspi A."/>
            <person name="Castrezana S."/>
            <person name="Celniker S.E."/>
            <person name="Chang J.L."/>
            <person name="Chapple C."/>
            <person name="Chatterji S."/>
            <person name="Chinwalla A."/>
            <person name="Civetta A."/>
            <person name="Clifton S.W."/>
            <person name="Comeron J.M."/>
            <person name="Costello J.C."/>
            <person name="Coyne J.A."/>
            <person name="Daub J."/>
            <person name="David R.G."/>
            <person name="Delcher A.L."/>
            <person name="Delehaunty K."/>
            <person name="Do C.B."/>
            <person name="Ebling H."/>
            <person name="Edwards K."/>
            <person name="Eickbush T."/>
            <person name="Evans J.D."/>
            <person name="Filipski A."/>
            <person name="Findeiss S."/>
            <person name="Freyhult E."/>
            <person name="Fulton L."/>
            <person name="Fulton R."/>
            <person name="Garcia A.C."/>
            <person name="Gardiner A."/>
            <person name="Garfield D.A."/>
            <person name="Garvin B.E."/>
            <person name="Gibson G."/>
            <person name="Gilbert D."/>
            <person name="Gnerre S."/>
            <person name="Godfrey J."/>
            <person name="Good R."/>
            <person name="Gotea V."/>
            <person name="Gravely B."/>
            <person name="Greenberg A.J."/>
            <person name="Griffiths-Jones S."/>
            <person name="Gross S."/>
            <person name="Guigo R."/>
            <person name="Gustafson E.A."/>
            <person name="Haerty W."/>
            <person name="Hahn M.W."/>
            <person name="Halligan D.L."/>
            <person name="Halpern A.L."/>
            <person name="Halter G.M."/>
            <person name="Han M.V."/>
            <person name="Heger A."/>
            <person name="Hillier L."/>
            <person name="Hinrichs A.S."/>
            <person name="Holmes I."/>
            <person name="Hoskins R.A."/>
            <person name="Hubisz M.J."/>
            <person name="Hultmark D."/>
            <person name="Huntley M.A."/>
            <person name="Jaffe D.B."/>
            <person name="Jagadeeshan S."/>
            <person name="Jeck W.R."/>
            <person name="Johnson J."/>
            <person name="Jones C.D."/>
            <person name="Jordan W.C."/>
            <person name="Karpen G.H."/>
            <person name="Kataoka E."/>
            <person name="Keightley P.D."/>
            <person name="Kheradpour P."/>
            <person name="Kirkness E.F."/>
            <person name="Koerich L.B."/>
            <person name="Kristiansen K."/>
            <person name="Kudrna D."/>
            <person name="Kulathinal R.J."/>
            <person name="Kumar S."/>
            <person name="Kwok R."/>
            <person name="Lander E."/>
            <person name="Langley C.H."/>
            <person name="Lapoint R."/>
            <person name="Lazzaro B.P."/>
            <person name="Lee S.J."/>
            <person name="Levesque L."/>
            <person name="Li R."/>
            <person name="Lin C.F."/>
            <person name="Lin M.F."/>
            <person name="Lindblad-Toh K."/>
            <person name="Llopart A."/>
            <person name="Long M."/>
            <person name="Low L."/>
            <person name="Lozovsky E."/>
            <person name="Lu J."/>
            <person name="Luo M."/>
            <person name="Machado C.A."/>
            <person name="Makalowski W."/>
            <person name="Marzo M."/>
            <person name="Matsuda M."/>
            <person name="Matzkin L."/>
            <person name="McAllister B."/>
            <person name="McBride C.S."/>
            <person name="McKernan B."/>
            <person name="McKernan K."/>
            <person name="Mendez-Lago M."/>
            <person name="Minx P."/>
            <person name="Mollenhauer M.U."/>
            <person name="Montooth K."/>
            <person name="Mount S.M."/>
            <person name="Mu X."/>
            <person name="Myers E."/>
            <person name="Negre B."/>
            <person name="Newfeld S."/>
            <person name="Nielsen R."/>
            <person name="Noor M.A."/>
            <person name="O'Grady P."/>
            <person name="Pachter L."/>
            <person name="Papaceit M."/>
            <person name="Parisi M.J."/>
            <person name="Parisi M."/>
            <person name="Parts L."/>
            <person name="Pedersen J.S."/>
            <person name="Pesole G."/>
            <person name="Phillippy A.M."/>
            <person name="Ponting C.P."/>
            <person name="Pop M."/>
            <person name="Porcelli D."/>
            <person name="Powell J.R."/>
            <person name="Prohaska S."/>
            <person name="Pruitt K."/>
            <person name="Puig M."/>
            <person name="Quesneville H."/>
            <person name="Ram K.R."/>
            <person name="Rand D."/>
            <person name="Rasmussen M.D."/>
            <person name="Reed L.K."/>
            <person name="Reenan R."/>
            <person name="Reily A."/>
            <person name="Remington K.A."/>
            <person name="Rieger T.T."/>
            <person name="Ritchie M.G."/>
            <person name="Robin C."/>
            <person name="Rogers Y.H."/>
            <person name="Rohde C."/>
            <person name="Rozas J."/>
            <person name="Rubenfield M.J."/>
            <person name="Ruiz A."/>
            <person name="Russo S."/>
            <person name="Salzberg S.L."/>
            <person name="Sanchez-Gracia A."/>
            <person name="Saranga D.J."/>
            <person name="Sato H."/>
            <person name="Schaeffer S.W."/>
            <person name="Schatz M.C."/>
            <person name="Schlenke T."/>
            <person name="Schwartz R."/>
            <person name="Segarra C."/>
            <person name="Singh R.S."/>
            <person name="Sirot L."/>
            <person name="Sirota M."/>
            <person name="Sisneros N.B."/>
            <person name="Smith C.D."/>
            <person name="Smith T.F."/>
            <person name="Spieth J."/>
            <person name="Stage D.E."/>
            <person name="Stark A."/>
            <person name="Stephan W."/>
            <person name="Strausberg R.L."/>
            <person name="Strempel S."/>
            <person name="Sturgill D."/>
            <person name="Sutton G."/>
            <person name="Sutton G.G."/>
            <person name="Tao W."/>
            <person name="Teichmann S."/>
            <person name="Tobari Y.N."/>
            <person name="Tomimura Y."/>
            <person name="Tsolas J.M."/>
            <person name="Valente V.L."/>
            <person name="Venter E."/>
            <person name="Venter J.C."/>
            <person name="Vicario S."/>
            <person name="Vieira F.G."/>
            <person name="Vilella A.J."/>
            <person name="Villasante A."/>
            <person name="Walenz B."/>
            <person name="Wang J."/>
            <person name="Wasserman M."/>
            <person name="Watts T."/>
            <person name="Wilson D."/>
            <person name="Wilson R.K."/>
            <person name="Wing R.A."/>
            <person name="Wolfner M.F."/>
            <person name="Wong A."/>
            <person name="Wong G.K."/>
            <person name="Wu C.I."/>
            <person name="Wu G."/>
            <person name="Yamamoto D."/>
            <person name="Yang H.P."/>
            <person name="Yang S.P."/>
            <person name="Yorke J.A."/>
            <person name="Yoshida K."/>
            <person name="Zdobnov E."/>
            <person name="Zhang P."/>
            <person name="Zhang Y."/>
            <person name="Zimin A.V."/>
            <person name="Baldwin J."/>
            <person name="Abdouelleil A."/>
            <person name="Abdulkadir J."/>
            <person name="Abebe A."/>
            <person name="Abera B."/>
            <person name="Abreu J."/>
            <person name="Acer S.C."/>
            <person name="Aftuck L."/>
            <person name="Alexander A."/>
            <person name="An P."/>
            <person name="Anderson E."/>
            <person name="Anderson S."/>
            <person name="Arachi H."/>
            <person name="Azer M."/>
            <person name="Bachantsang P."/>
            <person name="Barry A."/>
            <person name="Bayul T."/>
            <person name="Berlin A."/>
            <person name="Bessette D."/>
            <person name="Bloom T."/>
            <person name="Blye J."/>
            <person name="Boguslavskiy L."/>
            <person name="Bonnet C."/>
            <person name="Boukhgalter B."/>
            <person name="Bourzgui I."/>
            <person name="Brown A."/>
            <person name="Cahill P."/>
            <person name="Channer S."/>
            <person name="Cheshatsang Y."/>
            <person name="Chuda L."/>
            <person name="Citroen M."/>
            <person name="Collymore A."/>
            <person name="Cooke P."/>
            <person name="Costello M."/>
            <person name="D'Aco K."/>
            <person name="Daza R."/>
            <person name="De Haan G."/>
            <person name="DeGray S."/>
            <person name="DeMaso C."/>
            <person name="Dhargay N."/>
            <person name="Dooley K."/>
            <person name="Dooley E."/>
            <person name="Doricent M."/>
            <person name="Dorje P."/>
            <person name="Dorjee K."/>
            <person name="Dupes A."/>
            <person name="Elong R."/>
            <person name="Falk J."/>
            <person name="Farina A."/>
            <person name="Faro S."/>
            <person name="Ferguson D."/>
            <person name="Fisher S."/>
            <person name="Foley C.D."/>
            <person name="Franke A."/>
            <person name="Friedrich D."/>
            <person name="Gadbois L."/>
            <person name="Gearin G."/>
            <person name="Gearin C.R."/>
            <person name="Giannoukos G."/>
            <person name="Goode T."/>
            <person name="Graham J."/>
            <person name="Grandbois E."/>
            <person name="Grewal S."/>
            <person name="Gyaltsen K."/>
            <person name="Hafez N."/>
            <person name="Hagos B."/>
            <person name="Hall J."/>
            <person name="Henson C."/>
            <person name="Hollinger A."/>
            <person name="Honan T."/>
            <person name="Huard M.D."/>
            <person name="Hughes L."/>
            <person name="Hurhula B."/>
            <person name="Husby M.E."/>
            <person name="Kamat A."/>
            <person name="Kanga B."/>
            <person name="Kashin S."/>
            <person name="Khazanovich D."/>
            <person name="Kisner P."/>
            <person name="Lance K."/>
            <person name="Lara M."/>
            <person name="Lee W."/>
            <person name="Lennon N."/>
            <person name="Letendre F."/>
            <person name="LeVine R."/>
            <person name="Lipovsky A."/>
            <person name="Liu X."/>
            <person name="Liu J."/>
            <person name="Liu S."/>
            <person name="Lokyitsang T."/>
            <person name="Lokyitsang Y."/>
            <person name="Lubonja R."/>
            <person name="Lui A."/>
            <person name="MacDonald P."/>
            <person name="Magnisalis V."/>
            <person name="Maru K."/>
            <person name="Matthews C."/>
            <person name="McCusker W."/>
            <person name="McDonough S."/>
            <person name="Mehta T."/>
            <person name="Meldrim J."/>
            <person name="Meneus L."/>
            <person name="Mihai O."/>
            <person name="Mihalev A."/>
            <person name="Mihova T."/>
            <person name="Mittelman R."/>
            <person name="Mlenga V."/>
            <person name="Montmayeur A."/>
            <person name="Mulrain L."/>
            <person name="Navidi A."/>
            <person name="Naylor J."/>
            <person name="Negash T."/>
            <person name="Nguyen T."/>
            <person name="Nguyen N."/>
            <person name="Nicol R."/>
            <person name="Norbu C."/>
            <person name="Norbu N."/>
            <person name="Novod N."/>
            <person name="O'Neill B."/>
            <person name="Osman S."/>
            <person name="Markiewicz E."/>
            <person name="Oyono O.L."/>
            <person name="Patti C."/>
            <person name="Phunkhang P."/>
            <person name="Pierre F."/>
            <person name="Priest M."/>
            <person name="Raghuraman S."/>
            <person name="Rege F."/>
            <person name="Reyes R."/>
            <person name="Rise C."/>
            <person name="Rogov P."/>
            <person name="Ross K."/>
            <person name="Ryan E."/>
            <person name="Settipalli S."/>
            <person name="Shea T."/>
            <person name="Sherpa N."/>
            <person name="Shi L."/>
            <person name="Shih D."/>
            <person name="Sparrow T."/>
            <person name="Spaulding J."/>
            <person name="Stalker J."/>
            <person name="Stange-Thomann N."/>
            <person name="Stavropoulos S."/>
            <person name="Stone C."/>
            <person name="Strader C."/>
            <person name="Tesfaye S."/>
            <person name="Thomson T."/>
            <person name="Thoulutsang Y."/>
            <person name="Thoulutsang D."/>
            <person name="Topham K."/>
            <person name="Topping I."/>
            <person name="Tsamla T."/>
            <person name="Vassiliev H."/>
            <person name="Vo A."/>
            <person name="Wangchuk T."/>
            <person name="Wangdi T."/>
            <person name="Weiand M."/>
            <person name="Wilkinson J."/>
            <person name="Wilson A."/>
            <person name="Yadav S."/>
            <person name="Young G."/>
            <person name="Yu Q."/>
            <person name="Zembek L."/>
            <person name="Zhong D."/>
            <person name="Zimmer A."/>
            <person name="Zwirko Z."/>
            <person name="Jaffe D.B."/>
            <person name="Alvarez P."/>
            <person name="Brockman W."/>
            <person name="Butler J."/>
            <person name="Chin C."/>
            <person name="Gnerre S."/>
            <person name="Grabherr M."/>
            <person name="Kleber M."/>
            <person name="Mauceli E."/>
            <person name="MacCallum I."/>
        </authorList>
    </citation>
    <scope>NUCLEOTIDE SEQUENCE [LARGE SCALE GENOMIC DNA]</scope>
    <source>
        <strain evidence="3">Tai18E2 / Tucson 14021-0261.01</strain>
    </source>
</reference>